<dbReference type="Proteomes" id="UP000037594">
    <property type="component" value="Unassembled WGS sequence"/>
</dbReference>
<comment type="caution">
    <text evidence="1">The sequence shown here is derived from an EMBL/GenBank/DDBJ whole genome shotgun (WGS) entry which is preliminary data.</text>
</comment>
<protein>
    <recommendedName>
        <fullName evidence="3">ESX secretion-associated protein EspG</fullName>
    </recommendedName>
</protein>
<evidence type="ECO:0000313" key="1">
    <source>
        <dbReference type="EMBL" id="KMV18277.1"/>
    </source>
</evidence>
<dbReference type="AlphaFoldDB" id="A0A0J8UB95"/>
<dbReference type="PATRIC" id="fig|451644.5.peg.2392"/>
<organism evidence="1 2">
    <name type="scientific">Mycolicibacterium conceptionense</name>
    <dbReference type="NCBI Taxonomy" id="451644"/>
    <lineage>
        <taxon>Bacteria</taxon>
        <taxon>Bacillati</taxon>
        <taxon>Actinomycetota</taxon>
        <taxon>Actinomycetes</taxon>
        <taxon>Mycobacteriales</taxon>
        <taxon>Mycobacteriaceae</taxon>
        <taxon>Mycolicibacterium</taxon>
    </lineage>
</organism>
<proteinExistence type="predicted"/>
<accession>A0A0J8UB95</accession>
<gene>
    <name evidence="1" type="ORF">ACT17_11600</name>
</gene>
<dbReference type="EMBL" id="LFOD01000008">
    <property type="protein sequence ID" value="KMV18277.1"/>
    <property type="molecule type" value="Genomic_DNA"/>
</dbReference>
<dbReference type="RefSeq" id="WP_048895717.1">
    <property type="nucleotide sequence ID" value="NZ_LFOD01000008.1"/>
</dbReference>
<sequence>MFTAVHWDYLHRVGLVPPFPAVLGAVTGGSALDDQLRSDLMNTGVAVERAGELALEESRRPVLEAFAAPAVKLFGTVLLYRDAVRRSVSVDDVAPQWRELAEATSVVIPQAKFVVAVTDEVVSAAVQYRGCVSLSGVDCAHADPVVQAARLLWEALSPGRPYGGLQEVTVGLPALTAVSRVRVGAGEPDGLEAASGVLGEAGVGAERGRRLLDLLAQEPLAAAQVCVSVWSHDRRVESKDAAIGLVELDGGAVLSVPSWRLDGNCHVTYMPATAGRWEKEIAEFVAHYQQRAKIA</sequence>
<reference evidence="1 2" key="1">
    <citation type="submission" date="2015-06" db="EMBL/GenBank/DDBJ databases">
        <title>Genome sequence of Mycobacterium conceptionense strain MLE.</title>
        <authorList>
            <person name="Greninger A.L."/>
            <person name="Cunningham G."/>
            <person name="Chiu C.Y."/>
            <person name="Miller S."/>
        </authorList>
    </citation>
    <scope>NUCLEOTIDE SEQUENCE [LARGE SCALE GENOMIC DNA]</scope>
    <source>
        <strain evidence="1 2">MLE</strain>
    </source>
</reference>
<evidence type="ECO:0000313" key="2">
    <source>
        <dbReference type="Proteomes" id="UP000037594"/>
    </source>
</evidence>
<evidence type="ECO:0008006" key="3">
    <source>
        <dbReference type="Google" id="ProtNLM"/>
    </source>
</evidence>
<name>A0A0J8UB95_9MYCO</name>